<organism evidence="3 4">
    <name type="scientific">Coccomyxa viridis</name>
    <dbReference type="NCBI Taxonomy" id="1274662"/>
    <lineage>
        <taxon>Eukaryota</taxon>
        <taxon>Viridiplantae</taxon>
        <taxon>Chlorophyta</taxon>
        <taxon>core chlorophytes</taxon>
        <taxon>Trebouxiophyceae</taxon>
        <taxon>Trebouxiophyceae incertae sedis</taxon>
        <taxon>Coccomyxaceae</taxon>
        <taxon>Coccomyxa</taxon>
    </lineage>
</organism>
<evidence type="ECO:0000313" key="4">
    <source>
        <dbReference type="Proteomes" id="UP001497392"/>
    </source>
</evidence>
<evidence type="ECO:0000313" key="3">
    <source>
        <dbReference type="EMBL" id="CAL5220141.1"/>
    </source>
</evidence>
<keyword evidence="4" id="KW-1185">Reference proteome</keyword>
<proteinExistence type="predicted"/>
<gene>
    <name evidence="3" type="primary">g2099</name>
    <name evidence="3" type="ORF">VP750_LOCUS1800</name>
</gene>
<feature type="signal peptide" evidence="2">
    <location>
        <begin position="1"/>
        <end position="23"/>
    </location>
</feature>
<name>A0ABP1FJL6_9CHLO</name>
<protein>
    <submittedName>
        <fullName evidence="3">G2099 protein</fullName>
    </submittedName>
</protein>
<comment type="caution">
    <text evidence="3">The sequence shown here is derived from an EMBL/GenBank/DDBJ whole genome shotgun (WGS) entry which is preliminary data.</text>
</comment>
<evidence type="ECO:0000256" key="2">
    <source>
        <dbReference type="SAM" id="SignalP"/>
    </source>
</evidence>
<reference evidence="3 4" key="1">
    <citation type="submission" date="2024-06" db="EMBL/GenBank/DDBJ databases">
        <authorList>
            <person name="Kraege A."/>
            <person name="Thomma B."/>
        </authorList>
    </citation>
    <scope>NUCLEOTIDE SEQUENCE [LARGE SCALE GENOMIC DNA]</scope>
</reference>
<feature type="chain" id="PRO_5046337333" evidence="2">
    <location>
        <begin position="24"/>
        <end position="411"/>
    </location>
</feature>
<feature type="transmembrane region" description="Helical" evidence="1">
    <location>
        <begin position="361"/>
        <end position="383"/>
    </location>
</feature>
<keyword evidence="1" id="KW-1133">Transmembrane helix</keyword>
<sequence>MNHTRKATRALAAFCSLTLLVSGRCQTYGPIGLAALQDPLPFVRQLANLPQQQQRLYLMLIGEGIKERQALSCNPFGGASECVTLPVTSSYADTCGRNEIEVDCIYNQEEAVDVTGSPAADLLSDMKNRGVEDLQDSCKACVNNIKRFHCLQTVPKCGSFQKTVETSLLPALVAVDDARDAGLSGMEALAAAVPVLLNRSALTMPCREMCEAIVSTCGCNKDYSFGRLLDAWSARQAQGSSGMASSFAAAMFSKIYTRPLCSVFASSTEPGFTGPCEALQSTCEDEAVWCNGDDGRNDGPMVVQELMAAQLATTLSGFTGNLFADQEEMVEDADSDRLASWEKTYLAPSGAPRTEAGHANVVLIIITVICGIAFAGAAAFAVYQHRKVRAVNHDNLNNGYISLNTVGRDSA</sequence>
<keyword evidence="2" id="KW-0732">Signal</keyword>
<accession>A0ABP1FJL6</accession>
<dbReference type="Proteomes" id="UP001497392">
    <property type="component" value="Unassembled WGS sequence"/>
</dbReference>
<keyword evidence="1" id="KW-0812">Transmembrane</keyword>
<dbReference type="EMBL" id="CAXHTA020000003">
    <property type="protein sequence ID" value="CAL5220141.1"/>
    <property type="molecule type" value="Genomic_DNA"/>
</dbReference>
<evidence type="ECO:0000256" key="1">
    <source>
        <dbReference type="SAM" id="Phobius"/>
    </source>
</evidence>
<keyword evidence="1" id="KW-0472">Membrane</keyword>